<dbReference type="SUPFAM" id="SSF47986">
    <property type="entry name" value="DEATH domain"/>
    <property type="match status" value="2"/>
</dbReference>
<dbReference type="InParanoid" id="A0A1X7VAD9"/>
<evidence type="ECO:0000256" key="2">
    <source>
        <dbReference type="ARBA" id="ARBA00022670"/>
    </source>
</evidence>
<dbReference type="KEGG" id="aqu:100640914"/>
<dbReference type="FunCoup" id="A0A1X7VAD9">
    <property type="interactions" value="72"/>
</dbReference>
<dbReference type="EnsemblMetazoa" id="Aqu2.1.37270_001">
    <property type="protein sequence ID" value="Aqu2.1.37270_001"/>
    <property type="gene ID" value="Aqu2.1.37270"/>
</dbReference>
<dbReference type="SMART" id="SM00031">
    <property type="entry name" value="DED"/>
    <property type="match status" value="2"/>
</dbReference>
<evidence type="ECO:0000256" key="9">
    <source>
        <dbReference type="SAM" id="MobiDB-lite"/>
    </source>
</evidence>
<dbReference type="PANTHER" id="PTHR48169">
    <property type="entry name" value="DED DOMAIN-CONTAINING PROTEIN"/>
    <property type="match status" value="1"/>
</dbReference>
<comment type="similarity">
    <text evidence="1 8">Belongs to the peptidase C14A family.</text>
</comment>
<dbReference type="InterPro" id="IPR011600">
    <property type="entry name" value="Pept_C14_caspase"/>
</dbReference>
<evidence type="ECO:0000259" key="12">
    <source>
        <dbReference type="PROSITE" id="PS50208"/>
    </source>
</evidence>
<keyword evidence="7" id="KW-0865">Zymogen</keyword>
<keyword evidence="2" id="KW-0645">Protease</keyword>
<reference evidence="14" key="1">
    <citation type="journal article" date="2010" name="Nature">
        <title>The Amphimedon queenslandica genome and the evolution of animal complexity.</title>
        <authorList>
            <person name="Srivastava M."/>
            <person name="Simakov O."/>
            <person name="Chapman J."/>
            <person name="Fahey B."/>
            <person name="Gauthier M.E."/>
            <person name="Mitros T."/>
            <person name="Richards G.S."/>
            <person name="Conaco C."/>
            <person name="Dacre M."/>
            <person name="Hellsten U."/>
            <person name="Larroux C."/>
            <person name="Putnam N.H."/>
            <person name="Stanke M."/>
            <person name="Adamska M."/>
            <person name="Darling A."/>
            <person name="Degnan S.M."/>
            <person name="Oakley T.H."/>
            <person name="Plachetzki D.C."/>
            <person name="Zhai Y."/>
            <person name="Adamski M."/>
            <person name="Calcino A."/>
            <person name="Cummins S.F."/>
            <person name="Goodstein D.M."/>
            <person name="Harris C."/>
            <person name="Jackson D.J."/>
            <person name="Leys S.P."/>
            <person name="Shu S."/>
            <person name="Woodcroft B.J."/>
            <person name="Vervoort M."/>
            <person name="Kosik K.S."/>
            <person name="Manning G."/>
            <person name="Degnan B.M."/>
            <person name="Rokhsar D.S."/>
        </authorList>
    </citation>
    <scope>NUCLEOTIDE SEQUENCE [LARGE SCALE GENOMIC DNA]</scope>
</reference>
<dbReference type="STRING" id="400682.A0A1X7VAD9"/>
<proteinExistence type="inferred from homology"/>
<dbReference type="GO" id="GO:0004197">
    <property type="term" value="F:cysteine-type endopeptidase activity"/>
    <property type="evidence" value="ECO:0007669"/>
    <property type="project" value="InterPro"/>
</dbReference>
<dbReference type="InterPro" id="IPR033139">
    <property type="entry name" value="Caspase_cys_AS"/>
</dbReference>
<feature type="domain" description="DED" evidence="10">
    <location>
        <begin position="4"/>
        <end position="82"/>
    </location>
</feature>
<accession>A0A1X7VAD9</accession>
<feature type="domain" description="Caspase family p20" evidence="12">
    <location>
        <begin position="425"/>
        <end position="554"/>
    </location>
</feature>
<dbReference type="Pfam" id="PF00656">
    <property type="entry name" value="Peptidase_C14"/>
    <property type="match status" value="1"/>
</dbReference>
<evidence type="ECO:0000256" key="6">
    <source>
        <dbReference type="ARBA" id="ARBA00022807"/>
    </source>
</evidence>
<evidence type="ECO:0000256" key="4">
    <source>
        <dbReference type="ARBA" id="ARBA00022737"/>
    </source>
</evidence>
<dbReference type="Pfam" id="PF01335">
    <property type="entry name" value="DED"/>
    <property type="match status" value="2"/>
</dbReference>
<evidence type="ECO:0000259" key="10">
    <source>
        <dbReference type="PROSITE" id="PS50168"/>
    </source>
</evidence>
<dbReference type="InterPro" id="IPR029030">
    <property type="entry name" value="Caspase-like_dom_sf"/>
</dbReference>
<dbReference type="InterPro" id="IPR001309">
    <property type="entry name" value="Pept_C14_p20"/>
</dbReference>
<evidence type="ECO:0000256" key="7">
    <source>
        <dbReference type="ARBA" id="ARBA00023145"/>
    </source>
</evidence>
<dbReference type="PROSITE" id="PS50168">
    <property type="entry name" value="DED"/>
    <property type="match status" value="2"/>
</dbReference>
<evidence type="ECO:0000313" key="14">
    <source>
        <dbReference type="Proteomes" id="UP000007879"/>
    </source>
</evidence>
<name>A0A1X7VAD9_AMPQE</name>
<dbReference type="GO" id="GO:0006915">
    <property type="term" value="P:apoptotic process"/>
    <property type="evidence" value="ECO:0007669"/>
    <property type="project" value="UniProtKB-KW"/>
</dbReference>
<dbReference type="PROSITE" id="PS01121">
    <property type="entry name" value="CASPASE_HIS"/>
    <property type="match status" value="1"/>
</dbReference>
<dbReference type="Gene3D" id="3.40.50.1460">
    <property type="match status" value="1"/>
</dbReference>
<evidence type="ECO:0000256" key="3">
    <source>
        <dbReference type="ARBA" id="ARBA00022703"/>
    </source>
</evidence>
<evidence type="ECO:0000313" key="13">
    <source>
        <dbReference type="EnsemblMetazoa" id="Aqu2.1.37270_001"/>
    </source>
</evidence>
<feature type="domain" description="DED" evidence="10">
    <location>
        <begin position="110"/>
        <end position="188"/>
    </location>
</feature>
<dbReference type="PANTHER" id="PTHR48169:SF7">
    <property type="entry name" value="CASPASE 10"/>
    <property type="match status" value="1"/>
</dbReference>
<dbReference type="CDD" id="cd00045">
    <property type="entry name" value="DED"/>
    <property type="match status" value="1"/>
</dbReference>
<dbReference type="Proteomes" id="UP000007879">
    <property type="component" value="Unassembled WGS sequence"/>
</dbReference>
<dbReference type="PROSITE" id="PS50207">
    <property type="entry name" value="CASPASE_P10"/>
    <property type="match status" value="1"/>
</dbReference>
<dbReference type="SMART" id="SM00115">
    <property type="entry name" value="CASc"/>
    <property type="match status" value="1"/>
</dbReference>
<evidence type="ECO:0000256" key="1">
    <source>
        <dbReference type="ARBA" id="ARBA00010134"/>
    </source>
</evidence>
<protein>
    <recommendedName>
        <fullName evidence="15">Caspase-8</fullName>
    </recommendedName>
</protein>
<dbReference type="PROSITE" id="PS50208">
    <property type="entry name" value="CASPASE_P20"/>
    <property type="match status" value="1"/>
</dbReference>
<evidence type="ECO:0000259" key="11">
    <source>
        <dbReference type="PROSITE" id="PS50207"/>
    </source>
</evidence>
<keyword evidence="5" id="KW-0378">Hydrolase</keyword>
<reference evidence="13" key="2">
    <citation type="submission" date="2017-05" db="UniProtKB">
        <authorList>
            <consortium name="EnsemblMetazoa"/>
        </authorList>
    </citation>
    <scope>IDENTIFICATION</scope>
</reference>
<dbReference type="PROSITE" id="PS01122">
    <property type="entry name" value="CASPASE_CYS"/>
    <property type="match status" value="1"/>
</dbReference>
<keyword evidence="4" id="KW-0677">Repeat</keyword>
<dbReference type="OrthoDB" id="6114029at2759"/>
<dbReference type="PRINTS" id="PR00376">
    <property type="entry name" value="IL1BCENZYME"/>
</dbReference>
<dbReference type="InterPro" id="IPR015917">
    <property type="entry name" value="Pept_C14A"/>
</dbReference>
<gene>
    <name evidence="13" type="primary">100640914</name>
</gene>
<keyword evidence="3" id="KW-0053">Apoptosis</keyword>
<dbReference type="GO" id="GO:0006508">
    <property type="term" value="P:proteolysis"/>
    <property type="evidence" value="ECO:0007669"/>
    <property type="project" value="UniProtKB-KW"/>
</dbReference>
<dbReference type="InterPro" id="IPR002138">
    <property type="entry name" value="Pept_C14_p10"/>
</dbReference>
<feature type="region of interest" description="Disordered" evidence="9">
    <location>
        <begin position="208"/>
        <end position="233"/>
    </location>
</feature>
<dbReference type="SUPFAM" id="SSF52129">
    <property type="entry name" value="Caspase-like"/>
    <property type="match status" value="1"/>
</dbReference>
<keyword evidence="6" id="KW-0788">Thiol protease</keyword>
<dbReference type="Gene3D" id="1.10.533.10">
    <property type="entry name" value="Death Domain, Fas"/>
    <property type="match status" value="2"/>
</dbReference>
<dbReference type="InterPro" id="IPR016129">
    <property type="entry name" value="Caspase_his_AS"/>
</dbReference>
<feature type="compositionally biased region" description="Polar residues" evidence="9">
    <location>
        <begin position="215"/>
        <end position="233"/>
    </location>
</feature>
<evidence type="ECO:0000256" key="8">
    <source>
        <dbReference type="RuleBase" id="RU003971"/>
    </source>
</evidence>
<dbReference type="CDD" id="cd08792">
    <property type="entry name" value="DED_Caspase_8_10_r1"/>
    <property type="match status" value="1"/>
</dbReference>
<dbReference type="CDD" id="cd00032">
    <property type="entry name" value="CASc"/>
    <property type="match status" value="1"/>
</dbReference>
<keyword evidence="14" id="KW-1185">Reference proteome</keyword>
<dbReference type="GO" id="GO:0005737">
    <property type="term" value="C:cytoplasm"/>
    <property type="evidence" value="ECO:0007669"/>
    <property type="project" value="UniProtKB-ARBA"/>
</dbReference>
<evidence type="ECO:0008006" key="15">
    <source>
        <dbReference type="Google" id="ProtNLM"/>
    </source>
</evidence>
<dbReference type="AlphaFoldDB" id="A0A1X7VAD9"/>
<organism evidence="13">
    <name type="scientific">Amphimedon queenslandica</name>
    <name type="common">Sponge</name>
    <dbReference type="NCBI Taxonomy" id="400682"/>
    <lineage>
        <taxon>Eukaryota</taxon>
        <taxon>Metazoa</taxon>
        <taxon>Porifera</taxon>
        <taxon>Demospongiae</taxon>
        <taxon>Heteroscleromorpha</taxon>
        <taxon>Haplosclerida</taxon>
        <taxon>Niphatidae</taxon>
        <taxon>Amphimedon</taxon>
    </lineage>
</organism>
<dbReference type="EnsemblMetazoa" id="XM_003384999.3">
    <property type="protein sequence ID" value="XP_003385047.2"/>
    <property type="gene ID" value="LOC100640914"/>
</dbReference>
<evidence type="ECO:0000256" key="5">
    <source>
        <dbReference type="ARBA" id="ARBA00022801"/>
    </source>
</evidence>
<dbReference type="GO" id="GO:0042981">
    <property type="term" value="P:regulation of apoptotic process"/>
    <property type="evidence" value="ECO:0007669"/>
    <property type="project" value="InterPro"/>
</dbReference>
<dbReference type="InterPro" id="IPR011029">
    <property type="entry name" value="DEATH-like_dom_sf"/>
</dbReference>
<dbReference type="eggNOG" id="KOG3573">
    <property type="taxonomic scope" value="Eukaryota"/>
</dbReference>
<dbReference type="InterPro" id="IPR001875">
    <property type="entry name" value="DED_dom"/>
</dbReference>
<feature type="domain" description="Caspase family p10" evidence="11">
    <location>
        <begin position="565"/>
        <end position="652"/>
    </location>
</feature>
<dbReference type="GO" id="GO:0051604">
    <property type="term" value="P:protein maturation"/>
    <property type="evidence" value="ECO:0007669"/>
    <property type="project" value="UniProtKB-ARBA"/>
</dbReference>
<sequence>MSMNFKRALLRISQEMSSRDLENLKFACRDVIPEARLDFIHSPKDVFQVLEEKGLLATDKLEYLTRQLIDINRRQLLSHFESFGFQIPEQTSSGPSTGIEDQSLNSIDSHFTRCLLALSQKLTAEEVDRLAFAWCGTHISLSPDRIFSAHQLFTLMSRKMILKPDNLQVLYLELSEMGRQDLCKIIEDYYQVIGAGYHGNYPPLNGHNFVPSPSPSSTYGREDSQSGYPYNPSQDHYFPHCTRPTDLTFSSPRTSMSDLTSQISQLHLLPAGSSPQVGGVYNGRDHTVGVVDNVVQAPTQPPGYGEYRPLSAASSSHDGSPNVAVHYNGTGYPQGRHKEDREGHEGFPPQILEEHNPPIHFSGQRGAPPPTADDLNRQNEVQTLQQALQEKNDEVNELRGFIAKTNPAPTGSLLHEDLYSMTKDPHGICLIINNYKFFQVDEQYDCLNDRNGAQKDQENLMETFSFLKYKVELHENLSSDMMVDILKEISSRDHSNYDSFVCCILTHGEEGQVFGADSKPVNLQDLTGIMKATFTRSLINKPKLFFVQACRGDGEEKGVPIEKDGNASLPVEADFLFGYATPTGKAAYRSRRHGSWFISELCQVFMQDSNHLPLGAMMKKVNRKVSDAYTKEGFKQCTEVVDRLRKDVIFFSETESKTV</sequence>